<keyword evidence="1" id="KW-0742">SOS response</keyword>
<dbReference type="SMART" id="SM00465">
    <property type="entry name" value="GIYc"/>
    <property type="match status" value="1"/>
</dbReference>
<keyword evidence="5" id="KW-1185">Reference proteome</keyword>
<keyword evidence="1" id="KW-0227">DNA damage</keyword>
<dbReference type="SUPFAM" id="SSF82771">
    <property type="entry name" value="GIY-YIG endonuclease"/>
    <property type="match status" value="1"/>
</dbReference>
<dbReference type="CDD" id="cd10434">
    <property type="entry name" value="GIY-YIG_UvrC_Cho"/>
    <property type="match status" value="1"/>
</dbReference>
<name>A0AA37VG61_9BACT</name>
<dbReference type="InterPro" id="IPR000305">
    <property type="entry name" value="GIY-YIG_endonuc"/>
</dbReference>
<comment type="caution">
    <text evidence="4">The sequence shown here is derived from an EMBL/GenBank/DDBJ whole genome shotgun (WGS) entry which is preliminary data.</text>
</comment>
<reference evidence="4" key="1">
    <citation type="submission" date="2022-08" db="EMBL/GenBank/DDBJ databases">
        <title>Draft genome sequencing of Roseisolibacter agri AW1220.</title>
        <authorList>
            <person name="Tobiishi Y."/>
            <person name="Tonouchi A."/>
        </authorList>
    </citation>
    <scope>NUCLEOTIDE SEQUENCE</scope>
    <source>
        <strain evidence="4">AW1220</strain>
    </source>
</reference>
<dbReference type="PANTHER" id="PTHR30562">
    <property type="entry name" value="UVRC/OXIDOREDUCTASE"/>
    <property type="match status" value="1"/>
</dbReference>
<dbReference type="AlphaFoldDB" id="A0AA37VG61"/>
<evidence type="ECO:0000256" key="1">
    <source>
        <dbReference type="ARBA" id="ARBA00023236"/>
    </source>
</evidence>
<dbReference type="Pfam" id="PF02151">
    <property type="entry name" value="UVR"/>
    <property type="match status" value="1"/>
</dbReference>
<dbReference type="PROSITE" id="PS50151">
    <property type="entry name" value="UVR"/>
    <property type="match status" value="1"/>
</dbReference>
<organism evidence="4 5">
    <name type="scientific">Roseisolibacter agri</name>
    <dbReference type="NCBI Taxonomy" id="2014610"/>
    <lineage>
        <taxon>Bacteria</taxon>
        <taxon>Pseudomonadati</taxon>
        <taxon>Gemmatimonadota</taxon>
        <taxon>Gemmatimonadia</taxon>
        <taxon>Gemmatimonadales</taxon>
        <taxon>Gemmatimonadaceae</taxon>
        <taxon>Roseisolibacter</taxon>
    </lineage>
</organism>
<dbReference type="InterPro" id="IPR035901">
    <property type="entry name" value="GIY-YIG_endonuc_sf"/>
</dbReference>
<dbReference type="GO" id="GO:0006289">
    <property type="term" value="P:nucleotide-excision repair"/>
    <property type="evidence" value="ECO:0007669"/>
    <property type="project" value="InterPro"/>
</dbReference>
<dbReference type="GO" id="GO:0009432">
    <property type="term" value="P:SOS response"/>
    <property type="evidence" value="ECO:0007669"/>
    <property type="project" value="UniProtKB-KW"/>
</dbReference>
<dbReference type="RefSeq" id="WP_284352416.1">
    <property type="nucleotide sequence ID" value="NZ_BRXS01000007.1"/>
</dbReference>
<accession>A0AA37VG61</accession>
<sequence length="405" mass="44745">MKDEIPAIVAAAMASAADAHLPALKALVRAEAADMPGVYRMLGPDGEVLYVGKAKKVRTRLLSYFRGVYPDDKSARILRDASHIEWEYTPSEFAALLLELRLIKRWRPRFNVKMKRDERHWSFIKLTKGPAPKLSVVRGSTGSSDGGVYYGPFQGASGVADAVRELSDALGLRDCAQATPMRFADQGELFVPELVQLASRTPRCIRHEIRKCLGPCVAGCTTREYSSRVKLARRFLEGADDGPLADLRAQMDALSEAMEFERAAAMRDKVYRLEALQAQFERLRFAVETLSFAYVVPGHAAEDRVYLVRRGRVRAELARPHGATDAAGLRELARDVFVPRERAAAAVPTHEVDELLLLSWWFRHRPAELARTVPAAALLDAADDEALAARLRDARPVAGTAADAA</sequence>
<gene>
    <name evidence="4" type="ORF">rosag_45020</name>
</gene>
<dbReference type="InterPro" id="IPR001943">
    <property type="entry name" value="UVR_dom"/>
</dbReference>
<dbReference type="EMBL" id="BRXS01000007">
    <property type="protein sequence ID" value="GLC27989.1"/>
    <property type="molecule type" value="Genomic_DNA"/>
</dbReference>
<feature type="domain" description="UVR" evidence="2">
    <location>
        <begin position="241"/>
        <end position="276"/>
    </location>
</feature>
<evidence type="ECO:0008006" key="6">
    <source>
        <dbReference type="Google" id="ProtNLM"/>
    </source>
</evidence>
<evidence type="ECO:0000313" key="5">
    <source>
        <dbReference type="Proteomes" id="UP001161325"/>
    </source>
</evidence>
<dbReference type="PANTHER" id="PTHR30562:SF1">
    <property type="entry name" value="UVRABC SYSTEM PROTEIN C"/>
    <property type="match status" value="1"/>
</dbReference>
<evidence type="ECO:0000259" key="3">
    <source>
        <dbReference type="PROSITE" id="PS50164"/>
    </source>
</evidence>
<dbReference type="Gene3D" id="4.10.860.10">
    <property type="entry name" value="UVR domain"/>
    <property type="match status" value="1"/>
</dbReference>
<dbReference type="Proteomes" id="UP001161325">
    <property type="component" value="Unassembled WGS sequence"/>
</dbReference>
<feature type="domain" description="GIY-YIG" evidence="3">
    <location>
        <begin position="34"/>
        <end position="112"/>
    </location>
</feature>
<dbReference type="InterPro" id="IPR050066">
    <property type="entry name" value="UvrABC_protein_C"/>
</dbReference>
<dbReference type="Pfam" id="PF01541">
    <property type="entry name" value="GIY-YIG"/>
    <property type="match status" value="1"/>
</dbReference>
<evidence type="ECO:0000259" key="2">
    <source>
        <dbReference type="PROSITE" id="PS50151"/>
    </source>
</evidence>
<dbReference type="PROSITE" id="PS50164">
    <property type="entry name" value="GIY_YIG"/>
    <property type="match status" value="1"/>
</dbReference>
<dbReference type="SUPFAM" id="SSF46600">
    <property type="entry name" value="C-terminal UvrC-binding domain of UvrB"/>
    <property type="match status" value="1"/>
</dbReference>
<evidence type="ECO:0000313" key="4">
    <source>
        <dbReference type="EMBL" id="GLC27989.1"/>
    </source>
</evidence>
<proteinExistence type="predicted"/>
<dbReference type="InterPro" id="IPR036876">
    <property type="entry name" value="UVR_dom_sf"/>
</dbReference>
<dbReference type="InterPro" id="IPR047296">
    <property type="entry name" value="GIY-YIG_UvrC_Cho"/>
</dbReference>
<protein>
    <recommendedName>
        <fullName evidence="6">UvrABC system protein C</fullName>
    </recommendedName>
</protein>
<dbReference type="Gene3D" id="3.40.1440.10">
    <property type="entry name" value="GIY-YIG endonuclease"/>
    <property type="match status" value="1"/>
</dbReference>
<dbReference type="GO" id="GO:0009380">
    <property type="term" value="C:excinuclease repair complex"/>
    <property type="evidence" value="ECO:0007669"/>
    <property type="project" value="TreeGrafter"/>
</dbReference>